<keyword evidence="6" id="KW-1185">Reference proteome</keyword>
<proteinExistence type="predicted"/>
<dbReference type="SUPFAM" id="SSF116726">
    <property type="entry name" value="TrkA C-terminal domain-like"/>
    <property type="match status" value="1"/>
</dbReference>
<dbReference type="PROSITE" id="PS51202">
    <property type="entry name" value="RCK_C"/>
    <property type="match status" value="1"/>
</dbReference>
<dbReference type="InterPro" id="IPR036291">
    <property type="entry name" value="NAD(P)-bd_dom_sf"/>
</dbReference>
<dbReference type="InterPro" id="IPR013099">
    <property type="entry name" value="K_chnl_dom"/>
</dbReference>
<feature type="domain" description="RCK N-terminal" evidence="3">
    <location>
        <begin position="104"/>
        <end position="221"/>
    </location>
</feature>
<gene>
    <name evidence="5" type="ORF">H206_00256</name>
</gene>
<dbReference type="Proteomes" id="UP000287853">
    <property type="component" value="Unassembled WGS sequence"/>
</dbReference>
<dbReference type="SUPFAM" id="SSF51735">
    <property type="entry name" value="NAD(P)-binding Rossmann-fold domains"/>
    <property type="match status" value="1"/>
</dbReference>
<evidence type="ECO:0000256" key="2">
    <source>
        <dbReference type="SAM" id="Phobius"/>
    </source>
</evidence>
<dbReference type="PROSITE" id="PS51201">
    <property type="entry name" value="RCK_N"/>
    <property type="match status" value="1"/>
</dbReference>
<keyword evidence="2" id="KW-0472">Membrane</keyword>
<protein>
    <submittedName>
        <fullName evidence="5">Voltage-gated potassium channel</fullName>
    </submittedName>
</protein>
<feature type="transmembrane region" description="Helical" evidence="2">
    <location>
        <begin position="58"/>
        <end position="75"/>
    </location>
</feature>
<comment type="caution">
    <text evidence="5">The sequence shown here is derived from an EMBL/GenBank/DDBJ whole genome shotgun (WGS) entry which is preliminary data.</text>
</comment>
<dbReference type="Pfam" id="PF02080">
    <property type="entry name" value="TrkA_C"/>
    <property type="match status" value="1"/>
</dbReference>
<dbReference type="PANTHER" id="PTHR43833:SF9">
    <property type="entry name" value="POTASSIUM CHANNEL PROTEIN YUGO-RELATED"/>
    <property type="match status" value="1"/>
</dbReference>
<dbReference type="GO" id="GO:0008324">
    <property type="term" value="F:monoatomic cation transmembrane transporter activity"/>
    <property type="evidence" value="ECO:0007669"/>
    <property type="project" value="InterPro"/>
</dbReference>
<keyword evidence="2" id="KW-0812">Transmembrane</keyword>
<evidence type="ECO:0000313" key="6">
    <source>
        <dbReference type="Proteomes" id="UP000287853"/>
    </source>
</evidence>
<evidence type="ECO:0000256" key="1">
    <source>
        <dbReference type="ARBA" id="ARBA00004651"/>
    </source>
</evidence>
<feature type="transmembrane region" description="Helical" evidence="2">
    <location>
        <begin position="30"/>
        <end position="46"/>
    </location>
</feature>
<organism evidence="5 6">
    <name type="scientific">Candidatus Electrothrix aarhusensis</name>
    <dbReference type="NCBI Taxonomy" id="1859131"/>
    <lineage>
        <taxon>Bacteria</taxon>
        <taxon>Pseudomonadati</taxon>
        <taxon>Thermodesulfobacteriota</taxon>
        <taxon>Desulfobulbia</taxon>
        <taxon>Desulfobulbales</taxon>
        <taxon>Desulfobulbaceae</taxon>
        <taxon>Candidatus Electrothrix</taxon>
    </lineage>
</organism>
<dbReference type="AlphaFoldDB" id="A0A444J1D7"/>
<evidence type="ECO:0000259" key="4">
    <source>
        <dbReference type="PROSITE" id="PS51202"/>
    </source>
</evidence>
<dbReference type="Gene3D" id="3.30.70.1450">
    <property type="entry name" value="Regulator of K+ conductance, C-terminal domain"/>
    <property type="match status" value="1"/>
</dbReference>
<dbReference type="GO" id="GO:0005886">
    <property type="term" value="C:plasma membrane"/>
    <property type="evidence" value="ECO:0007669"/>
    <property type="project" value="UniProtKB-SubCell"/>
</dbReference>
<keyword evidence="5" id="KW-0407">Ion channel</keyword>
<dbReference type="Pfam" id="PF02254">
    <property type="entry name" value="TrkA_N"/>
    <property type="match status" value="1"/>
</dbReference>
<dbReference type="Gene3D" id="3.40.50.720">
    <property type="entry name" value="NAD(P)-binding Rossmann-like Domain"/>
    <property type="match status" value="1"/>
</dbReference>
<dbReference type="Pfam" id="PF07885">
    <property type="entry name" value="Ion_trans_2"/>
    <property type="match status" value="1"/>
</dbReference>
<dbReference type="InterPro" id="IPR003148">
    <property type="entry name" value="RCK_N"/>
</dbReference>
<sequence>MRKYLLFIAPLLVFLVIGPAGYIFLEGTSFLDGLYLTIITISTVGYGDIAPTTSTGRLFTVLLIFSGVGYVMYMFTQITEAMVEGGLQRFVERRKMHKKMTRLHDHYIICGFGRIGQEICSILRENNRSFVVIENNDEVIREIDQLGYIELQGDASDDDILLEAGIKNARGLVAVVSTDADNLYITLTARGLNPNLFILTRSSGTPGVAKKLRRAGATKVISPYSIGAHRMAQLIVRPTVVDFLDLAMQARELGLCMEELLVTAHTSFVNTTLMKSGLRSKYDIIVVAIKRPDIPMIFNPGPNTEIQENDILIVLGDNQQISALEKTL</sequence>
<dbReference type="InterPro" id="IPR050721">
    <property type="entry name" value="Trk_Ktr_HKT_K-transport"/>
</dbReference>
<dbReference type="InterPro" id="IPR006037">
    <property type="entry name" value="RCK_C"/>
</dbReference>
<dbReference type="Gene3D" id="1.10.287.70">
    <property type="match status" value="1"/>
</dbReference>
<dbReference type="SUPFAM" id="SSF81324">
    <property type="entry name" value="Voltage-gated potassium channels"/>
    <property type="match status" value="1"/>
</dbReference>
<dbReference type="PANTHER" id="PTHR43833">
    <property type="entry name" value="POTASSIUM CHANNEL PROTEIN 2-RELATED-RELATED"/>
    <property type="match status" value="1"/>
</dbReference>
<comment type="subcellular location">
    <subcellularLocation>
        <location evidence="1">Cell membrane</location>
        <topology evidence="1">Multi-pass membrane protein</topology>
    </subcellularLocation>
</comment>
<keyword evidence="5" id="KW-0406">Ion transport</keyword>
<keyword evidence="2" id="KW-1133">Transmembrane helix</keyword>
<accession>A0A444J1D7</accession>
<name>A0A444J1D7_9BACT</name>
<dbReference type="GO" id="GO:0006813">
    <property type="term" value="P:potassium ion transport"/>
    <property type="evidence" value="ECO:0007669"/>
    <property type="project" value="InterPro"/>
</dbReference>
<dbReference type="InterPro" id="IPR036721">
    <property type="entry name" value="RCK_C_sf"/>
</dbReference>
<reference evidence="5 6" key="1">
    <citation type="submission" date="2017-01" db="EMBL/GenBank/DDBJ databases">
        <title>The cable genome- insights into the physiology and evolution of filamentous bacteria capable of sulfide oxidation via long distance electron transfer.</title>
        <authorList>
            <person name="Schreiber L."/>
            <person name="Bjerg J.T."/>
            <person name="Boggild A."/>
            <person name="Van De Vossenberg J."/>
            <person name="Meysman F."/>
            <person name="Nielsen L.P."/>
            <person name="Schramm A."/>
            <person name="Kjeldsen K.U."/>
        </authorList>
    </citation>
    <scope>NUCLEOTIDE SEQUENCE [LARGE SCALE GENOMIC DNA]</scope>
    <source>
        <strain evidence="5">MCF</strain>
    </source>
</reference>
<keyword evidence="5" id="KW-0813">Transport</keyword>
<feature type="domain" description="RCK C-terminal" evidence="4">
    <location>
        <begin position="241"/>
        <end position="328"/>
    </location>
</feature>
<dbReference type="EMBL" id="MTKO01000046">
    <property type="protein sequence ID" value="RWX46944.1"/>
    <property type="molecule type" value="Genomic_DNA"/>
</dbReference>
<evidence type="ECO:0000313" key="5">
    <source>
        <dbReference type="EMBL" id="RWX46944.1"/>
    </source>
</evidence>
<evidence type="ECO:0000259" key="3">
    <source>
        <dbReference type="PROSITE" id="PS51201"/>
    </source>
</evidence>